<evidence type="ECO:0000313" key="1">
    <source>
        <dbReference type="EMBL" id="KAJ4161546.1"/>
    </source>
</evidence>
<dbReference type="AlphaFoldDB" id="A0A9W8UR80"/>
<dbReference type="GeneID" id="80894739"/>
<protein>
    <submittedName>
        <fullName evidence="1">Uncharacterized protein</fullName>
    </submittedName>
</protein>
<name>A0A9W8UR80_AKAMU</name>
<proteinExistence type="predicted"/>
<dbReference type="Proteomes" id="UP001144673">
    <property type="component" value="Unassembled WGS sequence"/>
</dbReference>
<dbReference type="RefSeq" id="XP_056057930.1">
    <property type="nucleotide sequence ID" value="XM_056199487.1"/>
</dbReference>
<evidence type="ECO:0000313" key="2">
    <source>
        <dbReference type="Proteomes" id="UP001144673"/>
    </source>
</evidence>
<sequence length="153" mass="17229">MASTEFSAILFMTSGFTKFVQITSIHQPRHDFFESFSTLYTDVLCSIVSAFCWHMPAFCTHPLPQLQEMFEYKKLDTDDPELWKNLDGSSGTRVDGTGQKLRFKNCGLDVYKKEGGKEKHDQMIQITTGECVVPKGVFIVIVVGDDGGFRVIS</sequence>
<comment type="caution">
    <text evidence="1">The sequence shown here is derived from an EMBL/GenBank/DDBJ whole genome shotgun (WGS) entry which is preliminary data.</text>
</comment>
<accession>A0A9W8UR80</accession>
<organism evidence="1 2">
    <name type="scientific">Akanthomyces muscarius</name>
    <name type="common">Entomopathogenic fungus</name>
    <name type="synonym">Lecanicillium muscarium</name>
    <dbReference type="NCBI Taxonomy" id="2231603"/>
    <lineage>
        <taxon>Eukaryota</taxon>
        <taxon>Fungi</taxon>
        <taxon>Dikarya</taxon>
        <taxon>Ascomycota</taxon>
        <taxon>Pezizomycotina</taxon>
        <taxon>Sordariomycetes</taxon>
        <taxon>Hypocreomycetidae</taxon>
        <taxon>Hypocreales</taxon>
        <taxon>Cordycipitaceae</taxon>
        <taxon>Akanthomyces</taxon>
    </lineage>
</organism>
<reference evidence="1" key="1">
    <citation type="journal article" date="2023" name="Access Microbiol">
        <title>De-novo genome assembly for Akanthomyces muscarius, a biocontrol agent of insect agricultural pests.</title>
        <authorList>
            <person name="Erdos Z."/>
            <person name="Studholme D.J."/>
            <person name="Raymond B."/>
            <person name="Sharma M."/>
        </authorList>
    </citation>
    <scope>NUCLEOTIDE SEQUENCE</scope>
    <source>
        <strain evidence="1">Ve6</strain>
    </source>
</reference>
<dbReference type="KEGG" id="amus:LMH87_007580"/>
<dbReference type="EMBL" id="JAJHUN010000002">
    <property type="protein sequence ID" value="KAJ4161546.1"/>
    <property type="molecule type" value="Genomic_DNA"/>
</dbReference>
<keyword evidence="2" id="KW-1185">Reference proteome</keyword>
<gene>
    <name evidence="1" type="ORF">LMH87_007580</name>
</gene>